<evidence type="ECO:0000256" key="1">
    <source>
        <dbReference type="ARBA" id="ARBA00003747"/>
    </source>
</evidence>
<evidence type="ECO:0000256" key="2">
    <source>
        <dbReference type="ARBA" id="ARBA00004123"/>
    </source>
</evidence>
<feature type="region of interest" description="Disordered" evidence="19">
    <location>
        <begin position="1329"/>
        <end position="1356"/>
    </location>
</feature>
<dbReference type="EC" id="2.7.11.1" evidence="4"/>
<keyword evidence="15" id="KW-0539">Nucleus</keyword>
<evidence type="ECO:0000259" key="20">
    <source>
        <dbReference type="PROSITE" id="PS50011"/>
    </source>
</evidence>
<dbReference type="Gene3D" id="1.10.510.10">
    <property type="entry name" value="Transferase(Phosphotransferase) domain 1"/>
    <property type="match status" value="1"/>
</dbReference>
<dbReference type="SUPFAM" id="SSF56112">
    <property type="entry name" value="Protein kinase-like (PK-like)"/>
    <property type="match status" value="1"/>
</dbReference>
<evidence type="ECO:0000256" key="15">
    <source>
        <dbReference type="ARBA" id="ARBA00023242"/>
    </source>
</evidence>
<dbReference type="InterPro" id="IPR018934">
    <property type="entry name" value="RIO_dom"/>
</dbReference>
<dbReference type="PROSITE" id="PS50011">
    <property type="entry name" value="PROTEIN_KINASE_DOM"/>
    <property type="match status" value="1"/>
</dbReference>
<dbReference type="GO" id="GO:0005829">
    <property type="term" value="C:cytosol"/>
    <property type="evidence" value="ECO:0007669"/>
    <property type="project" value="TreeGrafter"/>
</dbReference>
<evidence type="ECO:0000256" key="6">
    <source>
        <dbReference type="ARBA" id="ARBA00022553"/>
    </source>
</evidence>
<feature type="region of interest" description="Disordered" evidence="19">
    <location>
        <begin position="265"/>
        <end position="285"/>
    </location>
</feature>
<keyword evidence="12" id="KW-0418">Kinase</keyword>
<name>A0A507FFR6_9FUNG</name>
<feature type="domain" description="Protein kinase" evidence="20">
    <location>
        <begin position="2102"/>
        <end position="2310"/>
    </location>
</feature>
<dbReference type="InterPro" id="IPR001611">
    <property type="entry name" value="Leu-rich_rpt"/>
</dbReference>
<accession>A0A507FFR6</accession>
<feature type="compositionally biased region" description="Acidic residues" evidence="19">
    <location>
        <begin position="18"/>
        <end position="29"/>
    </location>
</feature>
<comment type="catalytic activity">
    <reaction evidence="16">
        <text>L-threonyl-[protein] + ATP = O-phospho-L-threonyl-[protein] + ADP + H(+)</text>
        <dbReference type="Rhea" id="RHEA:46608"/>
        <dbReference type="Rhea" id="RHEA-COMP:11060"/>
        <dbReference type="Rhea" id="RHEA-COMP:11605"/>
        <dbReference type="ChEBI" id="CHEBI:15378"/>
        <dbReference type="ChEBI" id="CHEBI:30013"/>
        <dbReference type="ChEBI" id="CHEBI:30616"/>
        <dbReference type="ChEBI" id="CHEBI:61977"/>
        <dbReference type="ChEBI" id="CHEBI:456216"/>
        <dbReference type="EC" id="2.7.11.1"/>
    </reaction>
</comment>
<evidence type="ECO:0000256" key="5">
    <source>
        <dbReference type="ARBA" id="ARBA00022527"/>
    </source>
</evidence>
<keyword evidence="8" id="KW-0808">Transferase</keyword>
<dbReference type="GO" id="GO:0008033">
    <property type="term" value="P:tRNA processing"/>
    <property type="evidence" value="ECO:0007669"/>
    <property type="project" value="UniProtKB-KW"/>
</dbReference>
<feature type="region of interest" description="Disordered" evidence="19">
    <location>
        <begin position="110"/>
        <end position="141"/>
    </location>
</feature>
<dbReference type="Pfam" id="PF14580">
    <property type="entry name" value="LRR_9"/>
    <property type="match status" value="1"/>
</dbReference>
<dbReference type="NCBIfam" id="TIGR03724">
    <property type="entry name" value="arch_bud32"/>
    <property type="match status" value="1"/>
</dbReference>
<dbReference type="STRING" id="246404.A0A507FFR6"/>
<evidence type="ECO:0000256" key="11">
    <source>
        <dbReference type="ARBA" id="ARBA00022741"/>
    </source>
</evidence>
<evidence type="ECO:0000256" key="12">
    <source>
        <dbReference type="ARBA" id="ARBA00022777"/>
    </source>
</evidence>
<keyword evidence="10" id="KW-0677">Repeat</keyword>
<dbReference type="OrthoDB" id="2129304at2759"/>
<dbReference type="InterPro" id="IPR022495">
    <property type="entry name" value="Bud32"/>
</dbReference>
<dbReference type="GO" id="GO:0004674">
    <property type="term" value="F:protein serine/threonine kinase activity"/>
    <property type="evidence" value="ECO:0007669"/>
    <property type="project" value="UniProtKB-KW"/>
</dbReference>
<dbReference type="PROSITE" id="PS50096">
    <property type="entry name" value="IQ"/>
    <property type="match status" value="1"/>
</dbReference>
<keyword evidence="6" id="KW-0597">Phosphoprotein</keyword>
<sequence length="2310" mass="260691">MNHSDEESPQLETKQEENSDDDELSDFDVEAQIALELKLLPPEDFEEPDPERSESPVTPENHDEQREVPLEPSHSELDHPAILSNASSVSDKGPAEADIATEFRLEIHTAPSVQNLEESERPLSLESGKLTRHTSEQIADGSTISLESTKSWTDLIADIRVQEETLEQTKHQIEMEVDEALGFIPLPEEEEAVKPYRRFSLYHPGPVREVEHPLQEMADKIGAAQISEEESVPTDDEHVLQVKNQVEDEINNMPEVCILGEDIGSQEEEEEAEASEEAYASSKELDEEKVKLDLEIQNINDSLGSEMDLLSQIRKDIEAFKLVSSETEPLSTTRRNTTIPRASPLGRMSTLAKPRIADEPWKSQDTLLRRRSLSLIESGSEAAPSFPRRPSTTDPAPASTQLPASLSQQTIAADGFDNNGEYDAFMQSGGLRRSLSSLSRRGSASPAPNTAAGDLLTAMPPRRISVSTDNDLDFRFESDSRRSSAFSMNSRRTSVYPEYATEEMRSLKHEERRLKIEYQTIINQTREHAKLQNDLTLLLETSQSHLSLQHRAVRATKMKVREYESRYKQLLHWLQVVAKVAFEREKDKAHALLQRAAKLFEKMKAKQEKVSKKAATTSHRLKGMIAMMNGLVGEGTQLEAKEEQVSNEVALLKQQLDEEMNLFQQKKAGMESALSKQLMEEEHNRLMEEKLLKEACMKQGSDGSLIDIEELEFIEANERGLKKIPYLKEAIRLLYANFDNNHISSLRGLDYIQRLNAVSFNQNKLLTVDLGTLGSVKFFNAGANQISHVSMSSDNAKHMTWLDLSSNPLKEMPMISSEQLNVIDLHGTLVKDFKCIENLVNLVYLNLSRTKIPNGPLENIHDCKILQYLGLARNKYTHVPEIHVNLLHVLDMDHNLIMRLNITTWAPRLRILRLTGNKIDYIDSLSMCPFLVELYLADNKLEEPRFLLPITVCQNLEILDLSRNPVTSWPDFDQFCFYQFPRLRYLNEVFVSSNSKNLFRHPIQAILVLKHTRKFFTQASILSKSEIQLKLDQFDDYRRLIVYYQESMDDFMGPLFDPYTHFLQGPKDATSEMRYILQSGRLHWLVSTLREHSAEITRINGFAAPDVDMANAAMIVHFKSVMMECLGAIKIQRWWRKTIAQIKEERFLTLNLPRIIKAQAVVRGYQVRKAERKRKALDMELKQVLEERGAHIFLQSQKIHEELKRKCIHPDDPLLSWASRDHDPSLDDSFKSFVTKHNLRKIESQKSNRTGRRTEVSPGIARIAPPSAPRIADEVMVMFSEQTEEQGWITNTETNQVMHHEELSTKNDSYVSDLVNFNPLKDYLQTTEAENQSQKLAEQKSSLGTHGGGRSEKSKPRHYWMAKAARERMLEARARKYSSSNDPLARLRQVYQKAYSGKPVASLTLRGVSAETGEEGNVFIHVPEERRKLEFQGSEHAHRHAEVHLPRIGATEKVQDQQFIHHLEARERDGQAQRFTLHAEATERDGRGQQFIHHAEASERGAHHAEAKGQDGQEQQSIQQVEAMDRYENWSEDGSPYSYENRTIHEPASRGNPPDEGYLHSPERIAPHSQLPLYADTHLGSSLPYYQESNAGSSSFIHGESNSKPFASHFTSRSQVASIKSKQVPKKTAGYNVIYEWDIGGPSRIKRTKTPLPALPTHTSKMHELPSSKRDVIQPLFETSPGLTLLVNNYVANKILNFASDSIPALARLSSLSKGIRLTAWTVSSAKATLLVRMYGRTGAFDAIQEFWHLPDADSILEILIRWGTFTNKKRCPTPLEVDAELSLRWKPDLANALLPAFQSSRHLNDCILVASRDPNPDILTALLAAGSNLNDADVLVKAARQACRFGFPGNLAAICNALEEKNGCRHVGGLFGSEGFWLLRSAILGGHVQVATLLLSKGVAADSKHVQEAVKAGNSSMVTVLLSQSAPEQRKAEQPRKTDTDTDFFLSLPASCLHTAVLKHFPFITLQLIITHVKEPLTLSTLELAVSRHSVELVSLLLEAGILSSLLSASISLSNSNVRPSLTSALAPFWEMVSVACWDGEFEIVGLLLHHGSVWTCDALENALMNERRDLVDVLADRLAKNVASSSKRDILAKLPFFLTSETLQRIYKAPFGSIVDSCIVKERFTKTYRHPVLDERINKKRTVLESRCLLKALRSGIDAPTIYLIDPLRNLIYMEFIPGETVKAFFNRELTDDAKRNEISTRIGESLAKLHTADVIHGDLTTSNLMLREGTQSVVFIDFGLSFISGLAEDKAVDLYVLERALSSTHPKSHILLDAILKEYFLKVKDGKGIAKKLDEVRLRGRKRDQTG</sequence>
<evidence type="ECO:0000256" key="3">
    <source>
        <dbReference type="ARBA" id="ARBA00010630"/>
    </source>
</evidence>
<protein>
    <recommendedName>
        <fullName evidence="4">non-specific serine/threonine protein kinase</fullName>
        <ecNumber evidence="4">2.7.11.1</ecNumber>
    </recommendedName>
</protein>
<dbReference type="Gene3D" id="3.30.200.20">
    <property type="entry name" value="Phosphorylase Kinase, domain 1"/>
    <property type="match status" value="1"/>
</dbReference>
<keyword evidence="18" id="KW-0175">Coiled coil</keyword>
<proteinExistence type="inferred from homology"/>
<evidence type="ECO:0000256" key="17">
    <source>
        <dbReference type="ARBA" id="ARBA00048679"/>
    </source>
</evidence>
<dbReference type="Gene3D" id="1.25.40.20">
    <property type="entry name" value="Ankyrin repeat-containing domain"/>
    <property type="match status" value="1"/>
</dbReference>
<dbReference type="PROSITE" id="PS51450">
    <property type="entry name" value="LRR"/>
    <property type="match status" value="2"/>
</dbReference>
<dbReference type="Pfam" id="PF01163">
    <property type="entry name" value="RIO1"/>
    <property type="match status" value="1"/>
</dbReference>
<dbReference type="PANTHER" id="PTHR12209">
    <property type="entry name" value="NON-SPECIFIC SERINE/THREONINE PROTEIN KINASE"/>
    <property type="match status" value="1"/>
</dbReference>
<dbReference type="FunFam" id="3.30.200.20:FF:000201">
    <property type="entry name" value="TP53-regulating kinase isoform X1"/>
    <property type="match status" value="1"/>
</dbReference>
<evidence type="ECO:0000256" key="16">
    <source>
        <dbReference type="ARBA" id="ARBA00047899"/>
    </source>
</evidence>
<comment type="subcellular location">
    <subcellularLocation>
        <location evidence="2">Nucleus</location>
    </subcellularLocation>
</comment>
<comment type="function">
    <text evidence="1">Component of the EKC/KEOPS complex that is required for the formation of a threonylcarbamoyl group on adenosine at position 37 (t(6)A37) in tRNAs that read codons beginning with adenine. The complex is probably involved in the transfer of the threonylcarbamoyl moiety of threonylcarbamoyl-AMP (TC-AMP) to the N6 group of A37. BUD32 has ATPase activity in the context of the EKC/KEOPS complex and likely plays a supporting role to the catalytic subunit KAE1. The EKC/KEOPS complex also promotes both telomere uncapping and telomere elongation. The complex is required for efficient recruitment of transcriptional coactivators.</text>
</comment>
<feature type="region of interest" description="Disordered" evidence="19">
    <location>
        <begin position="436"/>
        <end position="455"/>
    </location>
</feature>
<evidence type="ECO:0000256" key="13">
    <source>
        <dbReference type="ARBA" id="ARBA00022801"/>
    </source>
</evidence>
<feature type="compositionally biased region" description="Basic and acidic residues" evidence="19">
    <location>
        <begin position="1496"/>
        <end position="1511"/>
    </location>
</feature>
<feature type="region of interest" description="Disordered" evidence="19">
    <location>
        <begin position="1496"/>
        <end position="1560"/>
    </location>
</feature>
<evidence type="ECO:0000256" key="8">
    <source>
        <dbReference type="ARBA" id="ARBA00022679"/>
    </source>
</evidence>
<evidence type="ECO:0000256" key="7">
    <source>
        <dbReference type="ARBA" id="ARBA00022614"/>
    </source>
</evidence>
<dbReference type="Gene3D" id="3.80.10.10">
    <property type="entry name" value="Ribonuclease Inhibitor"/>
    <property type="match status" value="2"/>
</dbReference>
<evidence type="ECO:0000256" key="18">
    <source>
        <dbReference type="SAM" id="Coils"/>
    </source>
</evidence>
<comment type="similarity">
    <text evidence="3">Belongs to the protein kinase superfamily. BUD32 family.</text>
</comment>
<evidence type="ECO:0000256" key="9">
    <source>
        <dbReference type="ARBA" id="ARBA00022694"/>
    </source>
</evidence>
<keyword evidence="14" id="KW-0067">ATP-binding</keyword>
<dbReference type="InterPro" id="IPR032675">
    <property type="entry name" value="LRR_dom_sf"/>
</dbReference>
<keyword evidence="5" id="KW-0723">Serine/threonine-protein kinase</keyword>
<evidence type="ECO:0000256" key="10">
    <source>
        <dbReference type="ARBA" id="ARBA00022737"/>
    </source>
</evidence>
<dbReference type="SUPFAM" id="SSF52058">
    <property type="entry name" value="L domain-like"/>
    <property type="match status" value="1"/>
</dbReference>
<feature type="compositionally biased region" description="Polar residues" evidence="19">
    <location>
        <begin position="1329"/>
        <end position="1344"/>
    </location>
</feature>
<feature type="region of interest" description="Disordered" evidence="19">
    <location>
        <begin position="378"/>
        <end position="403"/>
    </location>
</feature>
<reference evidence="21 22" key="1">
    <citation type="journal article" date="2019" name="Sci. Rep.">
        <title>Comparative genomics of chytrid fungi reveal insights into the obligate biotrophic and pathogenic lifestyle of Synchytrium endobioticum.</title>
        <authorList>
            <person name="van de Vossenberg B.T.L.H."/>
            <person name="Warris S."/>
            <person name="Nguyen H.D.T."/>
            <person name="van Gent-Pelzer M.P.E."/>
            <person name="Joly D.L."/>
            <person name="van de Geest H.C."/>
            <person name="Bonants P.J.M."/>
            <person name="Smith D.S."/>
            <person name="Levesque C.A."/>
            <person name="van der Lee T.A.J."/>
        </authorList>
    </citation>
    <scope>NUCLEOTIDE SEQUENCE [LARGE SCALE GENOMIC DNA]</scope>
    <source>
        <strain evidence="21 22">CBS 675.73</strain>
    </source>
</reference>
<evidence type="ECO:0000313" key="22">
    <source>
        <dbReference type="Proteomes" id="UP000320333"/>
    </source>
</evidence>
<gene>
    <name evidence="21" type="ORF">CcCBS67573_g04146</name>
</gene>
<comment type="catalytic activity">
    <reaction evidence="17">
        <text>L-seryl-[protein] + ATP = O-phospho-L-seryl-[protein] + ADP + H(+)</text>
        <dbReference type="Rhea" id="RHEA:17989"/>
        <dbReference type="Rhea" id="RHEA-COMP:9863"/>
        <dbReference type="Rhea" id="RHEA-COMP:11604"/>
        <dbReference type="ChEBI" id="CHEBI:15378"/>
        <dbReference type="ChEBI" id="CHEBI:29999"/>
        <dbReference type="ChEBI" id="CHEBI:30616"/>
        <dbReference type="ChEBI" id="CHEBI:83421"/>
        <dbReference type="ChEBI" id="CHEBI:456216"/>
        <dbReference type="EC" id="2.7.11.1"/>
    </reaction>
</comment>
<dbReference type="GO" id="GO:0005524">
    <property type="term" value="F:ATP binding"/>
    <property type="evidence" value="ECO:0007669"/>
    <property type="project" value="UniProtKB-KW"/>
</dbReference>
<dbReference type="InterPro" id="IPR000719">
    <property type="entry name" value="Prot_kinase_dom"/>
</dbReference>
<organism evidence="21 22">
    <name type="scientific">Chytriomyces confervae</name>
    <dbReference type="NCBI Taxonomy" id="246404"/>
    <lineage>
        <taxon>Eukaryota</taxon>
        <taxon>Fungi</taxon>
        <taxon>Fungi incertae sedis</taxon>
        <taxon>Chytridiomycota</taxon>
        <taxon>Chytridiomycota incertae sedis</taxon>
        <taxon>Chytridiomycetes</taxon>
        <taxon>Chytridiales</taxon>
        <taxon>Chytriomycetaceae</taxon>
        <taxon>Chytriomyces</taxon>
    </lineage>
</organism>
<dbReference type="SUPFAM" id="SSF48403">
    <property type="entry name" value="Ankyrin repeat"/>
    <property type="match status" value="1"/>
</dbReference>
<feature type="compositionally biased region" description="Polar residues" evidence="19">
    <location>
        <begin position="390"/>
        <end position="403"/>
    </location>
</feature>
<feature type="coiled-coil region" evidence="18">
    <location>
        <begin position="638"/>
        <end position="673"/>
    </location>
</feature>
<evidence type="ECO:0000256" key="19">
    <source>
        <dbReference type="SAM" id="MobiDB-lite"/>
    </source>
</evidence>
<dbReference type="PROSITE" id="PS00109">
    <property type="entry name" value="PROTEIN_KINASE_TYR"/>
    <property type="match status" value="1"/>
</dbReference>
<evidence type="ECO:0000313" key="21">
    <source>
        <dbReference type="EMBL" id="TPX74585.1"/>
    </source>
</evidence>
<evidence type="ECO:0000256" key="4">
    <source>
        <dbReference type="ARBA" id="ARBA00012513"/>
    </source>
</evidence>
<dbReference type="EMBL" id="QEAP01000118">
    <property type="protein sequence ID" value="TPX74585.1"/>
    <property type="molecule type" value="Genomic_DNA"/>
</dbReference>
<dbReference type="GO" id="GO:0016787">
    <property type="term" value="F:hydrolase activity"/>
    <property type="evidence" value="ECO:0007669"/>
    <property type="project" value="UniProtKB-KW"/>
</dbReference>
<keyword evidence="11" id="KW-0547">Nucleotide-binding</keyword>
<keyword evidence="7" id="KW-0433">Leucine-rich repeat</keyword>
<feature type="region of interest" description="Disordered" evidence="19">
    <location>
        <begin position="1"/>
        <end position="97"/>
    </location>
</feature>
<dbReference type="Proteomes" id="UP000320333">
    <property type="component" value="Unassembled WGS sequence"/>
</dbReference>
<dbReference type="InterPro" id="IPR011009">
    <property type="entry name" value="Kinase-like_dom_sf"/>
</dbReference>
<keyword evidence="13" id="KW-0378">Hydrolase</keyword>
<dbReference type="InterPro" id="IPR008266">
    <property type="entry name" value="Tyr_kinase_AS"/>
</dbReference>
<dbReference type="GO" id="GO:0070525">
    <property type="term" value="P:tRNA threonylcarbamoyladenosine metabolic process"/>
    <property type="evidence" value="ECO:0007669"/>
    <property type="project" value="TreeGrafter"/>
</dbReference>
<dbReference type="FunFam" id="1.10.510.10:FF:000323">
    <property type="entry name" value="TP53-regulating kinase, putative"/>
    <property type="match status" value="1"/>
</dbReference>
<dbReference type="PANTHER" id="PTHR12209:SF0">
    <property type="entry name" value="EKC_KEOPS COMPLEX SUBUNIT TP53RK"/>
    <property type="match status" value="1"/>
</dbReference>
<evidence type="ECO:0000256" key="14">
    <source>
        <dbReference type="ARBA" id="ARBA00022840"/>
    </source>
</evidence>
<feature type="compositionally biased region" description="Basic and acidic residues" evidence="19">
    <location>
        <begin position="50"/>
        <end position="79"/>
    </location>
</feature>
<keyword evidence="9" id="KW-0819">tRNA processing</keyword>
<feature type="compositionally biased region" description="Acidic residues" evidence="19">
    <location>
        <begin position="265"/>
        <end position="276"/>
    </location>
</feature>
<dbReference type="GO" id="GO:0005634">
    <property type="term" value="C:nucleus"/>
    <property type="evidence" value="ECO:0007669"/>
    <property type="project" value="UniProtKB-SubCell"/>
</dbReference>
<dbReference type="GO" id="GO:0000408">
    <property type="term" value="C:EKC/KEOPS complex"/>
    <property type="evidence" value="ECO:0007669"/>
    <property type="project" value="UniProtKB-ARBA"/>
</dbReference>
<keyword evidence="22" id="KW-1185">Reference proteome</keyword>
<comment type="caution">
    <text evidence="21">The sequence shown here is derived from an EMBL/GenBank/DDBJ whole genome shotgun (WGS) entry which is preliminary data.</text>
</comment>
<dbReference type="InterPro" id="IPR036770">
    <property type="entry name" value="Ankyrin_rpt-contain_sf"/>
</dbReference>